<dbReference type="RefSeq" id="WP_152213968.1">
    <property type="nucleotide sequence ID" value="NZ_WFLN01000010.1"/>
</dbReference>
<protein>
    <recommendedName>
        <fullName evidence="1">Transposase DDE domain-containing protein</fullName>
    </recommendedName>
</protein>
<dbReference type="InterPro" id="IPR025668">
    <property type="entry name" value="Tnp_DDE_dom"/>
</dbReference>
<feature type="domain" description="Transposase DDE" evidence="1">
    <location>
        <begin position="2"/>
        <end position="56"/>
    </location>
</feature>
<dbReference type="AlphaFoldDB" id="A0A833N0B3"/>
<reference evidence="2 3" key="1">
    <citation type="submission" date="2019-10" db="EMBL/GenBank/DDBJ databases">
        <title>New genus of Silvanigrellaceae.</title>
        <authorList>
            <person name="Pitt A."/>
            <person name="Hahn M.W."/>
        </authorList>
    </citation>
    <scope>NUCLEOTIDE SEQUENCE [LARGE SCALE GENOMIC DNA]</scope>
    <source>
        <strain evidence="2 3">33A1-SZDP</strain>
    </source>
</reference>
<gene>
    <name evidence="2" type="ORF">GCL57_13220</name>
</gene>
<evidence type="ECO:0000313" key="2">
    <source>
        <dbReference type="EMBL" id="KAB8028148.1"/>
    </source>
</evidence>
<evidence type="ECO:0000259" key="1">
    <source>
        <dbReference type="Pfam" id="PF13612"/>
    </source>
</evidence>
<sequence>MGFKYHTIFSKFGYLISFSLKHANCDDKKALSNIFSKIFAARGYIGKPFFHHMKDKLSKNNMLMIP</sequence>
<evidence type="ECO:0000313" key="3">
    <source>
        <dbReference type="Proteomes" id="UP000442694"/>
    </source>
</evidence>
<dbReference type="EMBL" id="WFLN01000010">
    <property type="protein sequence ID" value="KAB8028148.1"/>
    <property type="molecule type" value="Genomic_DNA"/>
</dbReference>
<organism evidence="2 3">
    <name type="scientific">Fluviispira multicolorata</name>
    <dbReference type="NCBI Taxonomy" id="2654512"/>
    <lineage>
        <taxon>Bacteria</taxon>
        <taxon>Pseudomonadati</taxon>
        <taxon>Bdellovibrionota</taxon>
        <taxon>Oligoflexia</taxon>
        <taxon>Silvanigrellales</taxon>
        <taxon>Silvanigrellaceae</taxon>
        <taxon>Fluviispira</taxon>
    </lineage>
</organism>
<comment type="caution">
    <text evidence="2">The sequence shown here is derived from an EMBL/GenBank/DDBJ whole genome shotgun (WGS) entry which is preliminary data.</text>
</comment>
<proteinExistence type="predicted"/>
<dbReference type="Pfam" id="PF13612">
    <property type="entry name" value="DDE_Tnp_1_3"/>
    <property type="match status" value="1"/>
</dbReference>
<name>A0A833N0B3_9BACT</name>
<dbReference type="Proteomes" id="UP000442694">
    <property type="component" value="Unassembled WGS sequence"/>
</dbReference>
<keyword evidence="3" id="KW-1185">Reference proteome</keyword>
<accession>A0A833N0B3</accession>